<dbReference type="InterPro" id="IPR009057">
    <property type="entry name" value="Homeodomain-like_sf"/>
</dbReference>
<dbReference type="Pfam" id="PF02954">
    <property type="entry name" value="HTH_8"/>
    <property type="match status" value="1"/>
</dbReference>
<dbReference type="Proteomes" id="UP000019205">
    <property type="component" value="Chromosome"/>
</dbReference>
<dbReference type="STRING" id="314285.KT71_09352"/>
<dbReference type="InterPro" id="IPR002078">
    <property type="entry name" value="Sigma_54_int"/>
</dbReference>
<dbReference type="InterPro" id="IPR025662">
    <property type="entry name" value="Sigma_54_int_dom_ATP-bd_1"/>
</dbReference>
<sequence>MPKPLCLIVDSDPEHAAAIASLCKEKGYRTQVRHYGENDVDQAASPEFVSSLACDDVDVAFLDTGLGLTSLSCLSDDGLAGAELFAMAGEDDPQLADACIRAGFGFYFCKPLAAVSVSGLLEDINEELSSQNAFTEGVEPDLALDQFGLMRGSSRPMRKLFRMLRKVGPTETTVLIVGESGTGKELVAETLHTLSNRSDQPYLTLNCSALAENLIESELFGHEKGSFSGAHKQHIGFFERAHGGTLFLDEITEMQPDLQSKLLRALESGEIRRVGAVDPIRVDVRVVAATNRDPLLAVEEGILREDLYYRLAHISVHVPPLRRRGGDVKGLAHFFLAQLNEEHGTSIKLGEEALAEISNYDWPGNVRQLRHSIERAYIVSESTVEASAFALHAHATPVSLMEGLIPITVGMSLADCEREIITANLKHNDGDKKETARILGVSVKTLYNRLRDYDNDTSASSVIDESLDSALS</sequence>
<dbReference type="Gene3D" id="3.40.50.2300">
    <property type="match status" value="1"/>
</dbReference>
<evidence type="ECO:0000256" key="1">
    <source>
        <dbReference type="ARBA" id="ARBA00022741"/>
    </source>
</evidence>
<dbReference type="SUPFAM" id="SSF52172">
    <property type="entry name" value="CheY-like"/>
    <property type="match status" value="1"/>
</dbReference>
<dbReference type="EMBL" id="AAOA02000003">
    <property type="protein sequence ID" value="EAQ98822.2"/>
    <property type="molecule type" value="Genomic_DNA"/>
</dbReference>
<comment type="caution">
    <text evidence="7">The sequence shown here is derived from an EMBL/GenBank/DDBJ whole genome shotgun (WGS) entry which is preliminary data.</text>
</comment>
<keyword evidence="1" id="KW-0547">Nucleotide-binding</keyword>
<dbReference type="GO" id="GO:0005524">
    <property type="term" value="F:ATP binding"/>
    <property type="evidence" value="ECO:0007669"/>
    <property type="project" value="UniProtKB-KW"/>
</dbReference>
<dbReference type="InterPro" id="IPR058031">
    <property type="entry name" value="AAA_lid_NorR"/>
</dbReference>
<dbReference type="Pfam" id="PF00158">
    <property type="entry name" value="Sigma54_activat"/>
    <property type="match status" value="1"/>
</dbReference>
<keyword evidence="2" id="KW-0067">ATP-binding</keyword>
<evidence type="ECO:0000256" key="5">
    <source>
        <dbReference type="ARBA" id="ARBA00023163"/>
    </source>
</evidence>
<dbReference type="Pfam" id="PF25601">
    <property type="entry name" value="AAA_lid_14"/>
    <property type="match status" value="1"/>
</dbReference>
<dbReference type="SMART" id="SM00382">
    <property type="entry name" value="AAA"/>
    <property type="match status" value="1"/>
</dbReference>
<dbReference type="eggNOG" id="COG2204">
    <property type="taxonomic scope" value="Bacteria"/>
</dbReference>
<evidence type="ECO:0000256" key="2">
    <source>
        <dbReference type="ARBA" id="ARBA00022840"/>
    </source>
</evidence>
<keyword evidence="8" id="KW-1185">Reference proteome</keyword>
<protein>
    <submittedName>
        <fullName evidence="7">Response regulator</fullName>
    </submittedName>
</protein>
<keyword evidence="3" id="KW-0805">Transcription regulation</keyword>
<evidence type="ECO:0000256" key="3">
    <source>
        <dbReference type="ARBA" id="ARBA00023015"/>
    </source>
</evidence>
<dbReference type="InterPro" id="IPR011006">
    <property type="entry name" value="CheY-like_superfamily"/>
</dbReference>
<dbReference type="InterPro" id="IPR003593">
    <property type="entry name" value="AAA+_ATPase"/>
</dbReference>
<reference evidence="7 8" key="1">
    <citation type="journal article" date="2007" name="Proc. Natl. Acad. Sci. U.S.A.">
        <title>Characterization of a marine gammaproteobacterium capable of aerobic anoxygenic photosynthesis.</title>
        <authorList>
            <person name="Fuchs B.M."/>
            <person name="Spring S."/>
            <person name="Teeling H."/>
            <person name="Quast C."/>
            <person name="Wulf J."/>
            <person name="Schattenhofer M."/>
            <person name="Yan S."/>
            <person name="Ferriera S."/>
            <person name="Johnson J."/>
            <person name="Glockner F.O."/>
            <person name="Amann R."/>
        </authorList>
    </citation>
    <scope>NUCLEOTIDE SEQUENCE [LARGE SCALE GENOMIC DNA]</scope>
    <source>
        <strain evidence="7">KT71</strain>
    </source>
</reference>
<dbReference type="HOGENOM" id="CLU_000445_0_6_6"/>
<evidence type="ECO:0000259" key="6">
    <source>
        <dbReference type="PROSITE" id="PS50045"/>
    </source>
</evidence>
<dbReference type="GO" id="GO:0006355">
    <property type="term" value="P:regulation of DNA-templated transcription"/>
    <property type="evidence" value="ECO:0007669"/>
    <property type="project" value="InterPro"/>
</dbReference>
<dbReference type="CDD" id="cd00009">
    <property type="entry name" value="AAA"/>
    <property type="match status" value="1"/>
</dbReference>
<dbReference type="PROSITE" id="PS00676">
    <property type="entry name" value="SIGMA54_INTERACT_2"/>
    <property type="match status" value="1"/>
</dbReference>
<dbReference type="PROSITE" id="PS00675">
    <property type="entry name" value="SIGMA54_INTERACT_1"/>
    <property type="match status" value="1"/>
</dbReference>
<dbReference type="PANTHER" id="PTHR32071:SF57">
    <property type="entry name" value="C4-DICARBOXYLATE TRANSPORT TRANSCRIPTIONAL REGULATORY PROTEIN DCTD"/>
    <property type="match status" value="1"/>
</dbReference>
<dbReference type="GO" id="GO:0043565">
    <property type="term" value="F:sequence-specific DNA binding"/>
    <property type="evidence" value="ECO:0007669"/>
    <property type="project" value="InterPro"/>
</dbReference>
<reference evidence="7 8" key="2">
    <citation type="journal article" date="2009" name="PLoS ONE">
        <title>The photosynthetic apparatus and its regulation in the aerobic gammaproteobacterium Congregibacter litoralis gen. nov., sp. nov.</title>
        <authorList>
            <person name="Spring S."/>
            <person name="Lunsdorf H."/>
            <person name="Fuchs B.M."/>
            <person name="Tindall B.J."/>
        </authorList>
    </citation>
    <scope>NUCLEOTIDE SEQUENCE [LARGE SCALE GENOMIC DNA]</scope>
    <source>
        <strain evidence="7">KT71</strain>
    </source>
</reference>
<dbReference type="Gene3D" id="1.10.10.60">
    <property type="entry name" value="Homeodomain-like"/>
    <property type="match status" value="1"/>
</dbReference>
<dbReference type="FunFam" id="3.40.50.300:FF:000006">
    <property type="entry name" value="DNA-binding transcriptional regulator NtrC"/>
    <property type="match status" value="1"/>
</dbReference>
<gene>
    <name evidence="7" type="ORF">KT71_09352</name>
</gene>
<keyword evidence="4" id="KW-0238">DNA-binding</keyword>
<dbReference type="InterPro" id="IPR025943">
    <property type="entry name" value="Sigma_54_int_dom_ATP-bd_2"/>
</dbReference>
<evidence type="ECO:0000313" key="8">
    <source>
        <dbReference type="Proteomes" id="UP000019205"/>
    </source>
</evidence>
<dbReference type="PROSITE" id="PS50045">
    <property type="entry name" value="SIGMA54_INTERACT_4"/>
    <property type="match status" value="1"/>
</dbReference>
<dbReference type="SUPFAM" id="SSF52540">
    <property type="entry name" value="P-loop containing nucleoside triphosphate hydrolases"/>
    <property type="match status" value="1"/>
</dbReference>
<dbReference type="InterPro" id="IPR025944">
    <property type="entry name" value="Sigma_54_int_dom_CS"/>
</dbReference>
<dbReference type="PANTHER" id="PTHR32071">
    <property type="entry name" value="TRANSCRIPTIONAL REGULATORY PROTEIN"/>
    <property type="match status" value="1"/>
</dbReference>
<dbReference type="SUPFAM" id="SSF46689">
    <property type="entry name" value="Homeodomain-like"/>
    <property type="match status" value="1"/>
</dbReference>
<feature type="domain" description="Sigma-54 factor interaction" evidence="6">
    <location>
        <begin position="150"/>
        <end position="378"/>
    </location>
</feature>
<dbReference type="InterPro" id="IPR002197">
    <property type="entry name" value="HTH_Fis"/>
</dbReference>
<accession>A4A4V1</accession>
<evidence type="ECO:0000256" key="4">
    <source>
        <dbReference type="ARBA" id="ARBA00023125"/>
    </source>
</evidence>
<organism evidence="7 8">
    <name type="scientific">Congregibacter litoralis KT71</name>
    <dbReference type="NCBI Taxonomy" id="314285"/>
    <lineage>
        <taxon>Bacteria</taxon>
        <taxon>Pseudomonadati</taxon>
        <taxon>Pseudomonadota</taxon>
        <taxon>Gammaproteobacteria</taxon>
        <taxon>Cellvibrionales</taxon>
        <taxon>Halieaceae</taxon>
        <taxon>Congregibacter</taxon>
    </lineage>
</organism>
<dbReference type="PROSITE" id="PS00688">
    <property type="entry name" value="SIGMA54_INTERACT_3"/>
    <property type="match status" value="1"/>
</dbReference>
<dbReference type="OrthoDB" id="9804019at2"/>
<name>A4A4V1_9GAMM</name>
<keyword evidence="5" id="KW-0804">Transcription</keyword>
<proteinExistence type="predicted"/>
<dbReference type="InterPro" id="IPR027417">
    <property type="entry name" value="P-loop_NTPase"/>
</dbReference>
<dbReference type="AlphaFoldDB" id="A4A4V1"/>
<dbReference type="Gene3D" id="3.40.50.300">
    <property type="entry name" value="P-loop containing nucleotide triphosphate hydrolases"/>
    <property type="match status" value="1"/>
</dbReference>
<evidence type="ECO:0000313" key="7">
    <source>
        <dbReference type="EMBL" id="EAQ98822.2"/>
    </source>
</evidence>
<dbReference type="Gene3D" id="1.10.8.60">
    <property type="match status" value="1"/>
</dbReference>